<dbReference type="InterPro" id="IPR019734">
    <property type="entry name" value="TPR_rpt"/>
</dbReference>
<evidence type="ECO:0000313" key="12">
    <source>
        <dbReference type="Proteomes" id="UP001589709"/>
    </source>
</evidence>
<dbReference type="Proteomes" id="UP001589709">
    <property type="component" value="Unassembled WGS sequence"/>
</dbReference>
<comment type="similarity">
    <text evidence="2">Belongs to the kinesin light chain family.</text>
</comment>
<dbReference type="PANTHER" id="PTHR45783">
    <property type="entry name" value="KINESIN LIGHT CHAIN"/>
    <property type="match status" value="1"/>
</dbReference>
<gene>
    <name evidence="11" type="ORF">ACFF45_04080</name>
</gene>
<comment type="caution">
    <text evidence="11">The sequence shown here is derived from an EMBL/GenBank/DDBJ whole genome shotgun (WGS) entry which is preliminary data.</text>
</comment>
<evidence type="ECO:0000256" key="10">
    <source>
        <dbReference type="SAM" id="MobiDB-lite"/>
    </source>
</evidence>
<evidence type="ECO:0000313" key="11">
    <source>
        <dbReference type="EMBL" id="MFB9461928.1"/>
    </source>
</evidence>
<dbReference type="InterPro" id="IPR027417">
    <property type="entry name" value="P-loop_NTPase"/>
</dbReference>
<evidence type="ECO:0000256" key="1">
    <source>
        <dbReference type="ARBA" id="ARBA00004245"/>
    </source>
</evidence>
<dbReference type="PRINTS" id="PR00381">
    <property type="entry name" value="KINESINLIGHT"/>
</dbReference>
<dbReference type="Pfam" id="PF13424">
    <property type="entry name" value="TPR_12"/>
    <property type="match status" value="4"/>
</dbReference>
<evidence type="ECO:0000256" key="3">
    <source>
        <dbReference type="ARBA" id="ARBA00022490"/>
    </source>
</evidence>
<evidence type="ECO:0000256" key="4">
    <source>
        <dbReference type="ARBA" id="ARBA00022701"/>
    </source>
</evidence>
<dbReference type="Gene3D" id="1.25.40.10">
    <property type="entry name" value="Tetratricopeptide repeat domain"/>
    <property type="match status" value="3"/>
</dbReference>
<reference evidence="11 12" key="1">
    <citation type="submission" date="2024-09" db="EMBL/GenBank/DDBJ databases">
        <authorList>
            <person name="Sun Q."/>
            <person name="Mori K."/>
        </authorList>
    </citation>
    <scope>NUCLEOTIDE SEQUENCE [LARGE SCALE GENOMIC DNA]</scope>
    <source>
        <strain evidence="11 12">JCM 6917</strain>
    </source>
</reference>
<dbReference type="SUPFAM" id="SSF48452">
    <property type="entry name" value="TPR-like"/>
    <property type="match status" value="3"/>
</dbReference>
<dbReference type="SUPFAM" id="SSF52540">
    <property type="entry name" value="P-loop containing nucleoside triphosphate hydrolases"/>
    <property type="match status" value="1"/>
</dbReference>
<dbReference type="EMBL" id="JBHMCY010000005">
    <property type="protein sequence ID" value="MFB9461928.1"/>
    <property type="molecule type" value="Genomic_DNA"/>
</dbReference>
<evidence type="ECO:0000256" key="5">
    <source>
        <dbReference type="ARBA" id="ARBA00022737"/>
    </source>
</evidence>
<accession>A0ABV5MV79</accession>
<evidence type="ECO:0000256" key="2">
    <source>
        <dbReference type="ARBA" id="ARBA00009622"/>
    </source>
</evidence>
<dbReference type="Gene3D" id="3.40.50.300">
    <property type="entry name" value="P-loop containing nucleotide triphosphate hydrolases"/>
    <property type="match status" value="1"/>
</dbReference>
<evidence type="ECO:0000256" key="6">
    <source>
        <dbReference type="ARBA" id="ARBA00022803"/>
    </source>
</evidence>
<dbReference type="PANTHER" id="PTHR45783:SF3">
    <property type="entry name" value="KINESIN LIGHT CHAIN"/>
    <property type="match status" value="1"/>
</dbReference>
<name>A0ABV5MV79_9ACTN</name>
<keyword evidence="3" id="KW-0963">Cytoplasm</keyword>
<keyword evidence="7" id="KW-0175">Coiled coil</keyword>
<dbReference type="SMART" id="SM00028">
    <property type="entry name" value="TPR"/>
    <property type="match status" value="8"/>
</dbReference>
<proteinExistence type="inferred from homology"/>
<dbReference type="InterPro" id="IPR011990">
    <property type="entry name" value="TPR-like_helical_dom_sf"/>
</dbReference>
<comment type="subcellular location">
    <subcellularLocation>
        <location evidence="1">Cytoplasm</location>
        <location evidence="1">Cytoskeleton</location>
    </subcellularLocation>
</comment>
<keyword evidence="12" id="KW-1185">Reference proteome</keyword>
<protein>
    <submittedName>
        <fullName evidence="11">Tetratricopeptide repeat protein</fullName>
    </submittedName>
</protein>
<evidence type="ECO:0000256" key="8">
    <source>
        <dbReference type="ARBA" id="ARBA00023175"/>
    </source>
</evidence>
<keyword evidence="4" id="KW-0493">Microtubule</keyword>
<keyword evidence="9" id="KW-0206">Cytoskeleton</keyword>
<keyword evidence="5" id="KW-0677">Repeat</keyword>
<organism evidence="11 12">
    <name type="scientific">Streptomyces cinereospinus</name>
    <dbReference type="NCBI Taxonomy" id="285561"/>
    <lineage>
        <taxon>Bacteria</taxon>
        <taxon>Bacillati</taxon>
        <taxon>Actinomycetota</taxon>
        <taxon>Actinomycetes</taxon>
        <taxon>Kitasatosporales</taxon>
        <taxon>Streptomycetaceae</taxon>
        <taxon>Streptomyces</taxon>
    </lineage>
</organism>
<sequence>MSAERMPSSASGGRAAAAGSNPGVIATGDDARIEQRFVVLPPDAVGPAVDGAAVAKLNNLPAYDSAVFEGRDDELRALASVPSAGTGVVAQSVRGLGGVGKSTLVLHHARAFLSAGSGPVWWIDAETPAGIVAGLAGLATALHPAHAALPLEEAAEWALAWLQGRSGWLVVLDNAEDPADLSPYLGRLTTGQVVITTRRDLPWRDLAAPLCLDTLTPDAAVAVLEGITGRGRADDGAFEELAEELGCLPLALQQAGAYLAQTRTSAGDYLRELRRDPAGILAATPPGDAQQRTVAQVWSVTLRAVEEADPHAVHLLGILAHMAPDPLPRGVLDTALPARRTVDHALGVLAAYSMVTLTESTVTTHRLVQSVIRTTAPPPPAPPTRLRLLTRRLLGRPPAAPPSPLTIALALLTYAIPSESPAEVEGWPVWQDLLPHLQAVIAHHPDDSTAQQLAFALGETALYLRSRGQASVTLPLEQRALAITEAALGPGHPDTAVRLNNYALTLTALGRHGEALPLVERAVGIAEAVLGPEHLTTALRLNNLASVLTALGRHGEALPLKERAVAITEAVLGPDHPTTALRLGNLAATLSDLGRHGEALPLKERTLAIVEEALGPDHPHTALRLGNLAASLSDLGRHGEALPLEERALAITEAALGPEHPTTALRLGNLAATLSALSRYDEAQPLEERALAITEAALGPDHPDTALRLGNLAWKLSRLGRHDEALPLAERALVITEAALGPDHPDTAMCLGNVASVATALGRLDEALPMKQRALMITEAALGPDHPTTALRLSNLAATFIAFGQYGDALPLVRRALAISEAALGPDHPTSALYRHNLTELHRRLEPARPDAPP</sequence>
<feature type="compositionally biased region" description="Low complexity" evidence="10">
    <location>
        <begin position="8"/>
        <end position="20"/>
    </location>
</feature>
<keyword evidence="8" id="KW-0505">Motor protein</keyword>
<keyword evidence="6" id="KW-0802">TPR repeat</keyword>
<evidence type="ECO:0000256" key="7">
    <source>
        <dbReference type="ARBA" id="ARBA00023054"/>
    </source>
</evidence>
<dbReference type="RefSeq" id="WP_381341950.1">
    <property type="nucleotide sequence ID" value="NZ_JBHMCY010000005.1"/>
</dbReference>
<feature type="region of interest" description="Disordered" evidence="10">
    <location>
        <begin position="1"/>
        <end position="23"/>
    </location>
</feature>
<dbReference type="Pfam" id="PF13374">
    <property type="entry name" value="TPR_10"/>
    <property type="match status" value="1"/>
</dbReference>
<dbReference type="InterPro" id="IPR002151">
    <property type="entry name" value="Kinesin_light"/>
</dbReference>
<evidence type="ECO:0000256" key="9">
    <source>
        <dbReference type="ARBA" id="ARBA00023212"/>
    </source>
</evidence>